<organism evidence="1 2">
    <name type="scientific">Trinickia fusca</name>
    <dbReference type="NCBI Taxonomy" id="2419777"/>
    <lineage>
        <taxon>Bacteria</taxon>
        <taxon>Pseudomonadati</taxon>
        <taxon>Pseudomonadota</taxon>
        <taxon>Betaproteobacteria</taxon>
        <taxon>Burkholderiales</taxon>
        <taxon>Burkholderiaceae</taxon>
        <taxon>Trinickia</taxon>
    </lineage>
</organism>
<dbReference type="RefSeq" id="WP_121280401.1">
    <property type="nucleotide sequence ID" value="NZ_RBZV01000010.1"/>
</dbReference>
<keyword evidence="2" id="KW-1185">Reference proteome</keyword>
<proteinExistence type="predicted"/>
<gene>
    <name evidence="1" type="ORF">D7S89_20145</name>
</gene>
<evidence type="ECO:0000313" key="2">
    <source>
        <dbReference type="Proteomes" id="UP000280434"/>
    </source>
</evidence>
<dbReference type="Proteomes" id="UP000280434">
    <property type="component" value="Unassembled WGS sequence"/>
</dbReference>
<protein>
    <submittedName>
        <fullName evidence="1">Uncharacterized protein</fullName>
    </submittedName>
</protein>
<sequence length="211" mass="22586">MGIAMGRFGERGDLKTYAGSGCADRYRAWRQAALCTALSTLAIVPYAQTAPNGGTEMSVVARAAQTVGIRQCFPVIDRVSSRVLADNQGQDIVADWDHINPDNAPFFSLTGFQYHGEPALFSLTTIPDNVGHCAILAERISVSPVSCTQVASKQLVGYRGTPLVKAITVYSLPSRPRETITLSNIAGGCLIVRRQVEYQWPAAPASPGSSK</sequence>
<name>A0A494X482_9BURK</name>
<dbReference type="AlphaFoldDB" id="A0A494X482"/>
<reference evidence="1 2" key="1">
    <citation type="submission" date="2018-10" db="EMBL/GenBank/DDBJ databases">
        <title>Paraburkholderia sp. 7MK8-2, isolated from soil.</title>
        <authorList>
            <person name="Gao Z.-H."/>
            <person name="Qiu L.-H."/>
        </authorList>
    </citation>
    <scope>NUCLEOTIDE SEQUENCE [LARGE SCALE GENOMIC DNA]</scope>
    <source>
        <strain evidence="1 2">7MK8-2</strain>
    </source>
</reference>
<dbReference type="EMBL" id="RBZV01000010">
    <property type="protein sequence ID" value="RKP45150.1"/>
    <property type="molecule type" value="Genomic_DNA"/>
</dbReference>
<evidence type="ECO:0000313" key="1">
    <source>
        <dbReference type="EMBL" id="RKP45150.1"/>
    </source>
</evidence>
<comment type="caution">
    <text evidence="1">The sequence shown here is derived from an EMBL/GenBank/DDBJ whole genome shotgun (WGS) entry which is preliminary data.</text>
</comment>
<accession>A0A494X482</accession>